<reference evidence="1 2" key="1">
    <citation type="submission" date="2015-09" db="EMBL/GenBank/DDBJ databases">
        <authorList>
            <person name="Jackson K.R."/>
            <person name="Lunt B.L."/>
            <person name="Fisher J.N.B."/>
            <person name="Gardner A.V."/>
            <person name="Bailey M.E."/>
            <person name="Deus L.M."/>
            <person name="Earl A.S."/>
            <person name="Gibby P.D."/>
            <person name="Hartmann K.A."/>
            <person name="Liu J.E."/>
            <person name="Manci A.M."/>
            <person name="Nielsen D.A."/>
            <person name="Solomon M.B."/>
            <person name="Breakwell D.P."/>
            <person name="Burnett S.H."/>
            <person name="Grose J.H."/>
        </authorList>
    </citation>
    <scope>NUCLEOTIDE SEQUENCE [LARGE SCALE GENOMIC DNA]</scope>
    <source>
        <strain evidence="1 2">16</strain>
    </source>
</reference>
<evidence type="ECO:0000313" key="2">
    <source>
        <dbReference type="Proteomes" id="UP000048984"/>
    </source>
</evidence>
<proteinExistence type="predicted"/>
<organism evidence="1 2">
    <name type="scientific">Prosthecodimorpha hirschii</name>
    <dbReference type="NCBI Taxonomy" id="665126"/>
    <lineage>
        <taxon>Bacteria</taxon>
        <taxon>Pseudomonadati</taxon>
        <taxon>Pseudomonadota</taxon>
        <taxon>Alphaproteobacteria</taxon>
        <taxon>Hyphomicrobiales</taxon>
        <taxon>Ancalomicrobiaceae</taxon>
        <taxon>Prosthecodimorpha</taxon>
    </lineage>
</organism>
<keyword evidence="2" id="KW-1185">Reference proteome</keyword>
<dbReference type="EMBL" id="LJYW01000001">
    <property type="protein sequence ID" value="KPL53238.1"/>
    <property type="molecule type" value="Genomic_DNA"/>
</dbReference>
<dbReference type="AlphaFoldDB" id="A0A0P6VRK9"/>
<protein>
    <submittedName>
        <fullName evidence="1">Uncharacterized protein</fullName>
    </submittedName>
</protein>
<dbReference type="STRING" id="665126.ABB55_14295"/>
<sequence>MELAAGLETFAQERGVPLDSGESLIAAVAASRASASLLTGDKRAIEALEDVSNALGLTAQLAGKVVCLEQLMASIGLLRHPVELQTLVCAEVGVDGAMGMAFRCRSKAEVDAEALFEALRSYIDYLRSRAPMLLLPGYFI</sequence>
<comment type="caution">
    <text evidence="1">The sequence shown here is derived from an EMBL/GenBank/DDBJ whole genome shotgun (WGS) entry which is preliminary data.</text>
</comment>
<dbReference type="Proteomes" id="UP000048984">
    <property type="component" value="Unassembled WGS sequence"/>
</dbReference>
<gene>
    <name evidence="1" type="ORF">ABB55_14295</name>
</gene>
<name>A0A0P6VRK9_9HYPH</name>
<reference evidence="1 2" key="2">
    <citation type="submission" date="2015-10" db="EMBL/GenBank/DDBJ databases">
        <title>Draft Genome Sequence of Prosthecomicrobium hirschii ATCC 27832.</title>
        <authorList>
            <person name="Daniel J."/>
            <person name="Givan S.A."/>
            <person name="Brun Y.V."/>
            <person name="Brown P.J."/>
        </authorList>
    </citation>
    <scope>NUCLEOTIDE SEQUENCE [LARGE SCALE GENOMIC DNA]</scope>
    <source>
        <strain evidence="1 2">16</strain>
    </source>
</reference>
<accession>A0A0P6VRK9</accession>
<evidence type="ECO:0000313" key="1">
    <source>
        <dbReference type="EMBL" id="KPL53238.1"/>
    </source>
</evidence>